<keyword evidence="3" id="KW-1185">Reference proteome</keyword>
<gene>
    <name evidence="2" type="ORF">SK571_24100</name>
</gene>
<comment type="caution">
    <text evidence="2">The sequence shown here is derived from an EMBL/GenBank/DDBJ whole genome shotgun (WGS) entry which is preliminary data.</text>
</comment>
<sequence>MTPRRFDTTSYLTAGDVSRPLTGTPVKARRDLALAPAMSHTGRRIEEELALDDFLSDSEA</sequence>
<dbReference type="RefSeq" id="WP_319986362.1">
    <property type="nucleotide sequence ID" value="NZ_JAXAVV010000012.1"/>
</dbReference>
<reference evidence="2 3" key="1">
    <citation type="submission" date="2023-11" db="EMBL/GenBank/DDBJ databases">
        <title>Lentzea sokolovensis, sp. nov., Lentzea kristufkii, sp. nov., and Lentzea miocenensis, sp. nov., rare actinobacteria from Sokolov Coal Basin, Miocene lacustrine sediment, Czech Republic.</title>
        <authorList>
            <person name="Lara A."/>
            <person name="Kotroba L."/>
            <person name="Nouioui I."/>
            <person name="Neumann-Schaal M."/>
            <person name="Mast Y."/>
            <person name="Chronakova A."/>
        </authorList>
    </citation>
    <scope>NUCLEOTIDE SEQUENCE [LARGE SCALE GENOMIC DNA]</scope>
    <source>
        <strain evidence="2 3">BCCO 10_0798</strain>
    </source>
</reference>
<evidence type="ECO:0000313" key="2">
    <source>
        <dbReference type="EMBL" id="MDX8052477.1"/>
    </source>
</evidence>
<organism evidence="2 3">
    <name type="scientific">Lentzea kristufekii</name>
    <dbReference type="NCBI Taxonomy" id="3095430"/>
    <lineage>
        <taxon>Bacteria</taxon>
        <taxon>Bacillati</taxon>
        <taxon>Actinomycetota</taxon>
        <taxon>Actinomycetes</taxon>
        <taxon>Pseudonocardiales</taxon>
        <taxon>Pseudonocardiaceae</taxon>
        <taxon>Lentzea</taxon>
    </lineage>
</organism>
<accession>A0ABU4TVY8</accession>
<reference evidence="2 3" key="2">
    <citation type="submission" date="2023-11" db="EMBL/GenBank/DDBJ databases">
        <authorList>
            <person name="Lara A.C."/>
            <person name="Chronakova A."/>
        </authorList>
    </citation>
    <scope>NUCLEOTIDE SEQUENCE [LARGE SCALE GENOMIC DNA]</scope>
    <source>
        <strain evidence="2 3">BCCO 10_0798</strain>
    </source>
</reference>
<name>A0ABU4TVY8_9PSEU</name>
<dbReference type="InterPro" id="IPR024465">
    <property type="entry name" value="DUF2399"/>
</dbReference>
<evidence type="ECO:0000313" key="3">
    <source>
        <dbReference type="Proteomes" id="UP001271792"/>
    </source>
</evidence>
<dbReference type="EMBL" id="JAXAVV010000012">
    <property type="protein sequence ID" value="MDX8052477.1"/>
    <property type="molecule type" value="Genomic_DNA"/>
</dbReference>
<dbReference type="Pfam" id="PF09664">
    <property type="entry name" value="DUF2399"/>
    <property type="match status" value="1"/>
</dbReference>
<protein>
    <submittedName>
        <fullName evidence="2">DUF2399 domain-containing protein</fullName>
    </submittedName>
</protein>
<dbReference type="Proteomes" id="UP001271792">
    <property type="component" value="Unassembled WGS sequence"/>
</dbReference>
<feature type="domain" description="DUF2399" evidence="1">
    <location>
        <begin position="2"/>
        <end position="57"/>
    </location>
</feature>
<proteinExistence type="predicted"/>
<evidence type="ECO:0000259" key="1">
    <source>
        <dbReference type="Pfam" id="PF09664"/>
    </source>
</evidence>